<dbReference type="EMBL" id="CP045273">
    <property type="protein sequence ID" value="QJX80106.1"/>
    <property type="molecule type" value="Genomic_DNA"/>
</dbReference>
<geneLocation type="plasmid" evidence="2">
    <name>pfdu301a</name>
</geneLocation>
<sequence length="204" mass="24426">MYKTDIYRYQKEILKKFPKQEEQGKVLELFQNLVFKLEKNLYHLNNINFSIEKSSGKNEFFHLMPIYFELESFLVSTRSSVDMLMHLLNYCLAYDIDNRQVSVSSLFHSGQLSKPLKDIFARYTTPYNNPTWSFIYLFRNEVVHEKSIFQALPIYFKDVLDHSFLYFRVDNAEKEVTDYLKVCLRFLDTFTDRVLSVLEVSLKQ</sequence>
<dbReference type="RefSeq" id="WP_171778088.1">
    <property type="nucleotide sequence ID" value="NZ_CP045273.1"/>
</dbReference>
<protein>
    <recommendedName>
        <fullName evidence="3">Cthe-2314-like HEPN domain-containing protein</fullName>
    </recommendedName>
</protein>
<gene>
    <name evidence="1" type="ORF">FDZ14_28840</name>
</gene>
<evidence type="ECO:0008006" key="3">
    <source>
        <dbReference type="Google" id="ProtNLM"/>
    </source>
</evidence>
<accession>A0A6M6E311</accession>
<keyword evidence="1" id="KW-0614">Plasmid</keyword>
<organism evidence="1 2">
    <name type="scientific">Priestia megaterium</name>
    <name type="common">Bacillus megaterium</name>
    <dbReference type="NCBI Taxonomy" id="1404"/>
    <lineage>
        <taxon>Bacteria</taxon>
        <taxon>Bacillati</taxon>
        <taxon>Bacillota</taxon>
        <taxon>Bacilli</taxon>
        <taxon>Bacillales</taxon>
        <taxon>Bacillaceae</taxon>
        <taxon>Priestia</taxon>
    </lineage>
</organism>
<dbReference type="AlphaFoldDB" id="A0A6M6E311"/>
<name>A0A6M6E311_PRIMG</name>
<evidence type="ECO:0000313" key="1">
    <source>
        <dbReference type="EMBL" id="QJX80106.1"/>
    </source>
</evidence>
<dbReference type="Proteomes" id="UP000501076">
    <property type="component" value="Plasmid pFDU301A"/>
</dbReference>
<proteinExistence type="predicted"/>
<reference evidence="1 2" key="1">
    <citation type="submission" date="2019-10" db="EMBL/GenBank/DDBJ databases">
        <title>Complete genome sequences for adaption low water activity.</title>
        <authorList>
            <person name="Zhao L."/>
            <person name="Zhong J."/>
        </authorList>
    </citation>
    <scope>NUCLEOTIDE SEQUENCE [LARGE SCALE GENOMIC DNA]</scope>
    <source>
        <strain evidence="1 2">FDU301</strain>
        <plasmid evidence="2">pfdu301a</plasmid>
    </source>
</reference>
<evidence type="ECO:0000313" key="2">
    <source>
        <dbReference type="Proteomes" id="UP000501076"/>
    </source>
</evidence>